<keyword evidence="3" id="KW-0722">Serine protease inhibitor</keyword>
<dbReference type="Proteomes" id="UP000823388">
    <property type="component" value="Chromosome 3N"/>
</dbReference>
<organism evidence="4 5">
    <name type="scientific">Panicum virgatum</name>
    <name type="common">Blackwell switchgrass</name>
    <dbReference type="NCBI Taxonomy" id="38727"/>
    <lineage>
        <taxon>Eukaryota</taxon>
        <taxon>Viridiplantae</taxon>
        <taxon>Streptophyta</taxon>
        <taxon>Embryophyta</taxon>
        <taxon>Tracheophyta</taxon>
        <taxon>Spermatophyta</taxon>
        <taxon>Magnoliopsida</taxon>
        <taxon>Liliopsida</taxon>
        <taxon>Poales</taxon>
        <taxon>Poaceae</taxon>
        <taxon>PACMAD clade</taxon>
        <taxon>Panicoideae</taxon>
        <taxon>Panicodae</taxon>
        <taxon>Paniceae</taxon>
        <taxon>Panicinae</taxon>
        <taxon>Panicum</taxon>
        <taxon>Panicum sect. Hiantes</taxon>
    </lineage>
</organism>
<dbReference type="SUPFAM" id="SSF54654">
    <property type="entry name" value="CI-2 family of serine protease inhibitors"/>
    <property type="match status" value="1"/>
</dbReference>
<evidence type="ECO:0000256" key="2">
    <source>
        <dbReference type="ARBA" id="ARBA00022690"/>
    </source>
</evidence>
<keyword evidence="5" id="KW-1185">Reference proteome</keyword>
<evidence type="ECO:0000313" key="4">
    <source>
        <dbReference type="EMBL" id="KAG2619853.1"/>
    </source>
</evidence>
<dbReference type="PANTHER" id="PTHR33091">
    <property type="entry name" value="PROTEIN, PUTATIVE, EXPRESSED-RELATED"/>
    <property type="match status" value="1"/>
</dbReference>
<protein>
    <submittedName>
        <fullName evidence="4">Uncharacterized protein</fullName>
    </submittedName>
</protein>
<evidence type="ECO:0000313" key="5">
    <source>
        <dbReference type="Proteomes" id="UP000823388"/>
    </source>
</evidence>
<dbReference type="AlphaFoldDB" id="A0A8T0UG05"/>
<accession>A0A8T0UG05</accession>
<dbReference type="Gene3D" id="3.30.10.10">
    <property type="entry name" value="Trypsin Inhibitor V, subunit A"/>
    <property type="match status" value="1"/>
</dbReference>
<dbReference type="Pfam" id="PF00280">
    <property type="entry name" value="potato_inhibit"/>
    <property type="match status" value="1"/>
</dbReference>
<reference evidence="4" key="1">
    <citation type="submission" date="2020-05" db="EMBL/GenBank/DDBJ databases">
        <title>WGS assembly of Panicum virgatum.</title>
        <authorList>
            <person name="Lovell J.T."/>
            <person name="Jenkins J."/>
            <person name="Shu S."/>
            <person name="Juenger T.E."/>
            <person name="Schmutz J."/>
        </authorList>
    </citation>
    <scope>NUCLEOTIDE SEQUENCE</scope>
    <source>
        <strain evidence="4">AP13</strain>
    </source>
</reference>
<comment type="caution">
    <text evidence="4">The sequence shown here is derived from an EMBL/GenBank/DDBJ whole genome shotgun (WGS) entry which is preliminary data.</text>
</comment>
<sequence>APSSSRHIPNRAQLLSLKLLPSWSICRFGSGRMGDRTKTSWPEVEGLPGELAKRKILADRPGLNVIVLPVDSVVTTDYDIKRVRVFVNPAGIVAKVPKVG</sequence>
<keyword evidence="2" id="KW-0646">Protease inhibitor</keyword>
<evidence type="ECO:0000256" key="3">
    <source>
        <dbReference type="ARBA" id="ARBA00022900"/>
    </source>
</evidence>
<name>A0A8T0UG05_PANVG</name>
<dbReference type="InterPro" id="IPR036354">
    <property type="entry name" value="Prot_inh_pot1_sf"/>
</dbReference>
<comment type="similarity">
    <text evidence="1">Belongs to the protease inhibitor I13 (potato type I serine protease inhibitor) family.</text>
</comment>
<evidence type="ECO:0000256" key="1">
    <source>
        <dbReference type="ARBA" id="ARBA00008210"/>
    </source>
</evidence>
<gene>
    <name evidence="4" type="ORF">PVAP13_3NG140302</name>
</gene>
<dbReference type="EMBL" id="CM029042">
    <property type="protein sequence ID" value="KAG2619853.1"/>
    <property type="molecule type" value="Genomic_DNA"/>
</dbReference>
<dbReference type="PRINTS" id="PR00292">
    <property type="entry name" value="POTATOINHBTR"/>
</dbReference>
<dbReference type="InterPro" id="IPR000864">
    <property type="entry name" value="Prot_inh_pot1"/>
</dbReference>
<dbReference type="GO" id="GO:0004867">
    <property type="term" value="F:serine-type endopeptidase inhibitor activity"/>
    <property type="evidence" value="ECO:0007669"/>
    <property type="project" value="UniProtKB-KW"/>
</dbReference>
<dbReference type="GO" id="GO:0009611">
    <property type="term" value="P:response to wounding"/>
    <property type="evidence" value="ECO:0007669"/>
    <property type="project" value="InterPro"/>
</dbReference>
<proteinExistence type="inferred from homology"/>
<feature type="non-terminal residue" evidence="4">
    <location>
        <position position="1"/>
    </location>
</feature>
<dbReference type="PANTHER" id="PTHR33091:SF7">
    <property type="entry name" value="INHIBITOR I FAMILY PROTEIN"/>
    <property type="match status" value="1"/>
</dbReference>